<feature type="transmembrane region" description="Helical" evidence="17">
    <location>
        <begin position="833"/>
        <end position="858"/>
    </location>
</feature>
<keyword evidence="11" id="KW-1015">Disulfide bond</keyword>
<dbReference type="EC" id="3.1.3.48" evidence="3"/>
<evidence type="ECO:0000259" key="21">
    <source>
        <dbReference type="PROSITE" id="PS50835"/>
    </source>
</evidence>
<evidence type="ECO:0000256" key="16">
    <source>
        <dbReference type="SAM" id="MobiDB-lite"/>
    </source>
</evidence>
<dbReference type="PROSITE" id="PS50060">
    <property type="entry name" value="MAM_2"/>
    <property type="match status" value="1"/>
</dbReference>
<gene>
    <name evidence="24" type="primary">PTPRU</name>
</gene>
<evidence type="ECO:0000256" key="14">
    <source>
        <dbReference type="ARBA" id="ARBA00023319"/>
    </source>
</evidence>
<dbReference type="SUPFAM" id="SSF48726">
    <property type="entry name" value="Immunoglobulin"/>
    <property type="match status" value="1"/>
</dbReference>
<dbReference type="InterPro" id="IPR051622">
    <property type="entry name" value="R-tyr_protein_phosphatases"/>
</dbReference>
<evidence type="ECO:0000256" key="12">
    <source>
        <dbReference type="ARBA" id="ARBA00023170"/>
    </source>
</evidence>
<feature type="region of interest" description="Disordered" evidence="16">
    <location>
        <begin position="921"/>
        <end position="955"/>
    </location>
</feature>
<dbReference type="PROSITE" id="PS51257">
    <property type="entry name" value="PROKAR_LIPOPROTEIN"/>
    <property type="match status" value="1"/>
</dbReference>
<dbReference type="Pfam" id="PF00041">
    <property type="entry name" value="fn3"/>
    <property type="match status" value="1"/>
</dbReference>
<dbReference type="CDD" id="cd06263">
    <property type="entry name" value="MAM"/>
    <property type="match status" value="1"/>
</dbReference>
<keyword evidence="23" id="KW-1185">Reference proteome</keyword>
<comment type="catalytic activity">
    <reaction evidence="15">
        <text>O-phospho-L-tyrosyl-[protein] + H2O = L-tyrosyl-[protein] + phosphate</text>
        <dbReference type="Rhea" id="RHEA:10684"/>
        <dbReference type="Rhea" id="RHEA-COMP:10136"/>
        <dbReference type="Rhea" id="RHEA-COMP:20101"/>
        <dbReference type="ChEBI" id="CHEBI:15377"/>
        <dbReference type="ChEBI" id="CHEBI:43474"/>
        <dbReference type="ChEBI" id="CHEBI:46858"/>
        <dbReference type="ChEBI" id="CHEBI:61978"/>
        <dbReference type="EC" id="3.1.3.48"/>
    </reaction>
</comment>
<evidence type="ECO:0000256" key="4">
    <source>
        <dbReference type="ARBA" id="ARBA00022692"/>
    </source>
</evidence>
<dbReference type="PRINTS" id="PR00020">
    <property type="entry name" value="MAMDOMAIN"/>
</dbReference>
<dbReference type="PROSITE" id="PS50056">
    <property type="entry name" value="TYR_PHOSPHATASE_2"/>
    <property type="match status" value="2"/>
</dbReference>
<dbReference type="SMART" id="SM00409">
    <property type="entry name" value="IG"/>
    <property type="match status" value="1"/>
</dbReference>
<proteinExistence type="inferred from homology"/>
<reference evidence="24" key="2">
    <citation type="submission" date="2025-08" db="UniProtKB">
        <authorList>
            <consortium name="RefSeq"/>
        </authorList>
    </citation>
    <scope>IDENTIFICATION</scope>
    <source>
        <tissue evidence="24">Tongue muscle</tissue>
    </source>
</reference>
<dbReference type="InterPro" id="IPR013783">
    <property type="entry name" value="Ig-like_fold"/>
</dbReference>
<feature type="domain" description="Tyrosine-protein phosphatase" evidence="18">
    <location>
        <begin position="1270"/>
        <end position="1533"/>
    </location>
</feature>
<evidence type="ECO:0000313" key="23">
    <source>
        <dbReference type="Proteomes" id="UP001652640"/>
    </source>
</evidence>
<keyword evidence="6" id="KW-0677">Repeat</keyword>
<dbReference type="InterPro" id="IPR036179">
    <property type="entry name" value="Ig-like_dom_sf"/>
</dbReference>
<dbReference type="SUPFAM" id="SSF52799">
    <property type="entry name" value="(Phosphotyrosine protein) phosphatases II"/>
    <property type="match status" value="2"/>
</dbReference>
<keyword evidence="9 17" id="KW-1133">Transmembrane helix</keyword>
<dbReference type="SMART" id="SM00404">
    <property type="entry name" value="PTPc_motif"/>
    <property type="match status" value="2"/>
</dbReference>
<evidence type="ECO:0000313" key="24">
    <source>
        <dbReference type="RefSeq" id="XP_070315160.1"/>
    </source>
</evidence>
<keyword evidence="13" id="KW-0325">Glycoprotein</keyword>
<keyword evidence="4 17" id="KW-0812">Transmembrane</keyword>
<evidence type="ECO:0000256" key="11">
    <source>
        <dbReference type="ARBA" id="ARBA00023157"/>
    </source>
</evidence>
<dbReference type="SUPFAM" id="SSF49899">
    <property type="entry name" value="Concanavalin A-like lectins/glucanases"/>
    <property type="match status" value="1"/>
</dbReference>
<evidence type="ECO:0000256" key="7">
    <source>
        <dbReference type="ARBA" id="ARBA00022801"/>
    </source>
</evidence>
<keyword evidence="8" id="KW-0904">Protein phosphatase</keyword>
<feature type="domain" description="MAM" evidence="20">
    <location>
        <begin position="113"/>
        <end position="276"/>
    </location>
</feature>
<feature type="domain" description="Fibronectin type-III" evidence="22">
    <location>
        <begin position="573"/>
        <end position="679"/>
    </location>
</feature>
<protein>
    <recommendedName>
        <fullName evidence="3">protein-tyrosine-phosphatase</fullName>
        <ecNumber evidence="3">3.1.3.48</ecNumber>
    </recommendedName>
</protein>
<evidence type="ECO:0000259" key="20">
    <source>
        <dbReference type="PROSITE" id="PS50060"/>
    </source>
</evidence>
<evidence type="ECO:0000256" key="6">
    <source>
        <dbReference type="ARBA" id="ARBA00022737"/>
    </source>
</evidence>
<dbReference type="PROSITE" id="PS50055">
    <property type="entry name" value="TYR_PHOSPHATASE_PTP"/>
    <property type="match status" value="2"/>
</dbReference>
<feature type="domain" description="Tyrosine specific protein phosphatases" evidence="19">
    <location>
        <begin position="1158"/>
        <end position="1229"/>
    </location>
</feature>
<dbReference type="PANTHER" id="PTHR24051">
    <property type="entry name" value="SUSHI DOMAIN-CONTAINING PROTEIN 1"/>
    <property type="match status" value="1"/>
</dbReference>
<sequence length="1540" mass="172158">MLRVWSAPGPRLSVCPGAARGGGAGCVVCVSLGCARGARGPRNKLSWRRPVASPVGPGLRLGSEGWGPGGRRLRHVGLFVVSQVQRGAGWWRIRDGAGSAGRRGRGPEGPARAGCTFEETSDPAVPCEYSQAQYDDFQWEQVRIHPGTRAPADLPHGSYLVVNASQHAPGQRAHVIFQSLSENDTHCVQFSYFLYSRDGHSPGTLGIYVRVNGGPLGSAVWNMTGSHGRQWHQAELAVSTFWPNEYQVLFEALISPDRRGYMGLDDILLLSYPCAKAPHFSRLGDVEVNAGQNASFQCMAAGRAAEAERFLLQRQSGALLPAAGVRHISHRRFMATFSLVAVSREDQDLYRCVSQAPRGAGVSNFAELIVKEPPTPIAPPQLLRAGPTYLIIQLNTNSIIGDGPIVRKEIEYRMARGPWAEVHAVSLQTYKLWHLDPDTEYEISVLLTRPGDGGTGRPGPPLVSRTKCAEPMRAPKGLAFAEIQARQLTLQWEPLGYNVTRCHTYTVSLCYHYTLGSSHNQTVRECVKMERGVSRYTIKNLLPYRNVHVRLVLTNPEGRKEGKEVTFQTDEDVPGGIAAESLTFTPLEDMIFLKWEEPQEPNGLITQYEISYQSVESSDPAVNVPGPRRTISKLRNETYHVFSNLHPGTTYLFSVRARTGKGFGQAALTEITTNISAPSFDYADMPSPLGESENTITVLLRPAQGRGAPISVYQVIVEEERPRRLRREPGSQDCFPVPLTFDAALARGLVHYFGAELAASSLPEAMPFTVGDNQTYRGFWNPPLEPRKAYLIYFQAASHLKGETRLNCIRLARKAACKESKQPLEVSQRSEEMGLILGICAGGLAVLILLLGAIIIIIRKGRNHYAYSYYPKPVNMTKATVNYRQEKTHMMSAVDRSFTDQSTLQEDERLGLSFMDAHGYSPRGDQRGGGVTEASSLLGGSPRRPCGRKGSPYHTGQLHPAVRVADLLQHINQMKTAEGYGFKQEYESFFEGWDATKKKDKVKGARQEPMPAYDRHRVKLHPMLGDPDADYINANYIDIRINREGYHRSNHFIATQGPKPEMVYDFWRMVWQEHCSSIVMITKLVEVGRVKCSRYWPEDSDMYGDIKITLVKTETLAEYVVRSFALERRGYSARHEVRQFHFTAWPEHGVPYHATGLLAFIRRVKASTPPDAGPVVIHCSAGTGRTGCYIVLDVMLDMAECEGVVDIYNCVKTLCSRRVNMIQTEEQYIFIHDAILEACLCGETTIPVSEFKATYKEMIRIDPQSNSSQLREEFQTLNSVTPPLDVEECSIALLPRNRDKNRSMDVLPPDRCLPFLVSTDGDPNNYINAALTDSYTRSAAFIVTLHPLQSTTPDFWRLVYDYGCTSIVMLNQLHQSNSAWPCLQYWPEPGRQQYGLMEVEFVSGTADEDLVARVFRVQNISRMQEGHLLVRHFQFLRWSAYRDTPDSKKAFLHLLAAVDKWQAESGDGRTVVHCLNGGGRSGTFCACATVLEMIRCHNLVDVFFAAKTLRNYKPNMVETLDQYHFCYDVALEYLEGLESR</sequence>
<keyword evidence="14" id="KW-0393">Immunoglobulin domain</keyword>
<keyword evidence="5" id="KW-0732">Signal</keyword>
<dbReference type="InterPro" id="IPR016130">
    <property type="entry name" value="Tyr_Pase_AS"/>
</dbReference>
<dbReference type="InterPro" id="IPR007110">
    <property type="entry name" value="Ig-like_dom"/>
</dbReference>
<organism evidence="23 24">
    <name type="scientific">Odocoileus virginianus</name>
    <name type="common">White-tailed deer</name>
    <dbReference type="NCBI Taxonomy" id="9874"/>
    <lineage>
        <taxon>Eukaryota</taxon>
        <taxon>Metazoa</taxon>
        <taxon>Chordata</taxon>
        <taxon>Craniata</taxon>
        <taxon>Vertebrata</taxon>
        <taxon>Euteleostomi</taxon>
        <taxon>Mammalia</taxon>
        <taxon>Eutheria</taxon>
        <taxon>Laurasiatheria</taxon>
        <taxon>Artiodactyla</taxon>
        <taxon>Ruminantia</taxon>
        <taxon>Pecora</taxon>
        <taxon>Cervidae</taxon>
        <taxon>Odocoileinae</taxon>
        <taxon>Odocoileus</taxon>
    </lineage>
</organism>
<dbReference type="PROSITE" id="PS00740">
    <property type="entry name" value="MAM_1"/>
    <property type="match status" value="1"/>
</dbReference>
<dbReference type="SMART" id="SM00137">
    <property type="entry name" value="MAM"/>
    <property type="match status" value="1"/>
</dbReference>
<dbReference type="Gene3D" id="2.60.40.10">
    <property type="entry name" value="Immunoglobulins"/>
    <property type="match status" value="4"/>
</dbReference>
<evidence type="ECO:0000256" key="5">
    <source>
        <dbReference type="ARBA" id="ARBA00022729"/>
    </source>
</evidence>
<dbReference type="InterPro" id="IPR013320">
    <property type="entry name" value="ConA-like_dom_sf"/>
</dbReference>
<evidence type="ECO:0000256" key="8">
    <source>
        <dbReference type="ARBA" id="ARBA00022912"/>
    </source>
</evidence>
<evidence type="ECO:0000256" key="10">
    <source>
        <dbReference type="ARBA" id="ARBA00023136"/>
    </source>
</evidence>
<dbReference type="Pfam" id="PF23144">
    <property type="entry name" value="Fn3_PTPRU"/>
    <property type="match status" value="1"/>
</dbReference>
<feature type="domain" description="Tyrosine-protein phosphatase" evidence="18">
    <location>
        <begin position="1006"/>
        <end position="1238"/>
    </location>
</feature>
<dbReference type="InterPro" id="IPR003961">
    <property type="entry name" value="FN3_dom"/>
</dbReference>
<feature type="domain" description="Tyrosine specific protein phosphatases" evidence="19">
    <location>
        <begin position="1449"/>
        <end position="1524"/>
    </location>
</feature>
<accession>A0ABM4HHW6</accession>
<feature type="domain" description="Fibronectin type-III" evidence="22">
    <location>
        <begin position="474"/>
        <end position="572"/>
    </location>
</feature>
<dbReference type="PANTHER" id="PTHR24051:SF10">
    <property type="entry name" value="RECEPTOR-TYPE TYROSINE-PROTEIN PHOSPHATASE U-RELATED"/>
    <property type="match status" value="1"/>
</dbReference>
<dbReference type="PRINTS" id="PR00700">
    <property type="entry name" value="PRTYPHPHTASE"/>
</dbReference>
<dbReference type="CDD" id="cd14632">
    <property type="entry name" value="R-PTPc-U-1"/>
    <property type="match status" value="1"/>
</dbReference>
<dbReference type="RefSeq" id="XP_070315160.1">
    <property type="nucleotide sequence ID" value="XM_070459059.1"/>
</dbReference>
<evidence type="ECO:0000259" key="19">
    <source>
        <dbReference type="PROSITE" id="PS50056"/>
    </source>
</evidence>
<dbReference type="InterPro" id="IPR000387">
    <property type="entry name" value="Tyr_Pase_dom"/>
</dbReference>
<evidence type="ECO:0000256" key="9">
    <source>
        <dbReference type="ARBA" id="ARBA00022989"/>
    </source>
</evidence>
<evidence type="ECO:0000256" key="3">
    <source>
        <dbReference type="ARBA" id="ARBA00013064"/>
    </source>
</evidence>
<dbReference type="PROSITE" id="PS50853">
    <property type="entry name" value="FN3"/>
    <property type="match status" value="3"/>
</dbReference>
<dbReference type="InterPro" id="IPR000998">
    <property type="entry name" value="MAM_dom"/>
</dbReference>
<reference evidence="23" key="1">
    <citation type="journal article" date="2022" name="J. Hered.">
        <title>A De Novo Chromosome-Level Genome Assembly of the White-Tailed Deer, Odocoileus Virginianus.</title>
        <authorList>
            <person name="London E.W."/>
            <person name="Roca A.L."/>
            <person name="Novakofski J.E."/>
            <person name="Mateus-Pinilla N.E."/>
        </authorList>
    </citation>
    <scope>NUCLEOTIDE SEQUENCE [LARGE SCALE GENOMIC DNA]</scope>
</reference>
<dbReference type="InterPro" id="IPR036116">
    <property type="entry name" value="FN3_sf"/>
</dbReference>
<dbReference type="InterPro" id="IPR003595">
    <property type="entry name" value="Tyr_Pase_cat"/>
</dbReference>
<dbReference type="SUPFAM" id="SSF49265">
    <property type="entry name" value="Fibronectin type III"/>
    <property type="match status" value="2"/>
</dbReference>
<dbReference type="GeneID" id="110121941"/>
<name>A0ABM4HHW6_ODOVR</name>
<dbReference type="Gene3D" id="2.60.120.200">
    <property type="match status" value="1"/>
</dbReference>
<keyword evidence="10 17" id="KW-0472">Membrane</keyword>
<dbReference type="InterPro" id="IPR000242">
    <property type="entry name" value="PTP_cat"/>
</dbReference>
<comment type="similarity">
    <text evidence="2">Belongs to the protein-tyrosine phosphatase family. Receptor class 2B subfamily.</text>
</comment>
<dbReference type="Proteomes" id="UP001652640">
    <property type="component" value="Chromosome 30"/>
</dbReference>
<dbReference type="PROSITE" id="PS50835">
    <property type="entry name" value="IG_LIKE"/>
    <property type="match status" value="1"/>
</dbReference>
<evidence type="ECO:0000256" key="13">
    <source>
        <dbReference type="ARBA" id="ARBA00023180"/>
    </source>
</evidence>
<evidence type="ECO:0000256" key="2">
    <source>
        <dbReference type="ARBA" id="ARBA00006396"/>
    </source>
</evidence>
<evidence type="ECO:0000256" key="1">
    <source>
        <dbReference type="ARBA" id="ARBA00004479"/>
    </source>
</evidence>
<feature type="domain" description="Ig-like" evidence="21">
    <location>
        <begin position="278"/>
        <end position="363"/>
    </location>
</feature>
<keyword evidence="12 24" id="KW-0675">Receptor</keyword>
<dbReference type="Gene3D" id="3.90.190.10">
    <property type="entry name" value="Protein tyrosine phosphatase superfamily"/>
    <property type="match status" value="2"/>
</dbReference>
<dbReference type="Pfam" id="PF00629">
    <property type="entry name" value="MAM"/>
    <property type="match status" value="1"/>
</dbReference>
<feature type="domain" description="Fibronectin type-III" evidence="22">
    <location>
        <begin position="376"/>
        <end position="471"/>
    </location>
</feature>
<dbReference type="CDD" id="cd14637">
    <property type="entry name" value="R-PTPc-U-2"/>
    <property type="match status" value="1"/>
</dbReference>
<evidence type="ECO:0000259" key="18">
    <source>
        <dbReference type="PROSITE" id="PS50055"/>
    </source>
</evidence>
<dbReference type="InterPro" id="IPR029021">
    <property type="entry name" value="Prot-tyrosine_phosphatase-like"/>
</dbReference>
<evidence type="ECO:0000256" key="17">
    <source>
        <dbReference type="SAM" id="Phobius"/>
    </source>
</evidence>
<dbReference type="CDD" id="cd00063">
    <property type="entry name" value="FN3"/>
    <property type="match status" value="3"/>
</dbReference>
<evidence type="ECO:0000256" key="15">
    <source>
        <dbReference type="ARBA" id="ARBA00051722"/>
    </source>
</evidence>
<dbReference type="SMART" id="SM00194">
    <property type="entry name" value="PTPc"/>
    <property type="match status" value="2"/>
</dbReference>
<dbReference type="Pfam" id="PF00102">
    <property type="entry name" value="Y_phosphatase"/>
    <property type="match status" value="2"/>
</dbReference>
<comment type="subcellular location">
    <subcellularLocation>
        <location evidence="1">Membrane</location>
        <topology evidence="1">Single-pass type I membrane protein</topology>
    </subcellularLocation>
</comment>
<dbReference type="PROSITE" id="PS00383">
    <property type="entry name" value="TYR_PHOSPHATASE_1"/>
    <property type="match status" value="2"/>
</dbReference>
<evidence type="ECO:0000259" key="22">
    <source>
        <dbReference type="PROSITE" id="PS50853"/>
    </source>
</evidence>
<dbReference type="InterPro" id="IPR003599">
    <property type="entry name" value="Ig_sub"/>
</dbReference>
<dbReference type="SMART" id="SM00060">
    <property type="entry name" value="FN3"/>
    <property type="match status" value="3"/>
</dbReference>
<keyword evidence="7" id="KW-0378">Hydrolase</keyword>
<dbReference type="InterPro" id="IPR057598">
    <property type="entry name" value="Fn3_PTPRU"/>
</dbReference>